<evidence type="ECO:0000313" key="1">
    <source>
        <dbReference type="EMBL" id="RIB06077.1"/>
    </source>
</evidence>
<gene>
    <name evidence="1" type="ORF">C2G38_2116934</name>
</gene>
<dbReference type="EMBL" id="QKWP01001872">
    <property type="protein sequence ID" value="RIB06077.1"/>
    <property type="molecule type" value="Genomic_DNA"/>
</dbReference>
<accession>A0A397UAJ0</accession>
<reference evidence="1 2" key="1">
    <citation type="submission" date="2018-06" db="EMBL/GenBank/DDBJ databases">
        <title>Comparative genomics reveals the genomic features of Rhizophagus irregularis, R. cerebriforme, R. diaphanum and Gigaspora rosea, and their symbiotic lifestyle signature.</title>
        <authorList>
            <person name="Morin E."/>
            <person name="San Clemente H."/>
            <person name="Chen E.C.H."/>
            <person name="De La Providencia I."/>
            <person name="Hainaut M."/>
            <person name="Kuo A."/>
            <person name="Kohler A."/>
            <person name="Murat C."/>
            <person name="Tang N."/>
            <person name="Roy S."/>
            <person name="Loubradou J."/>
            <person name="Henrissat B."/>
            <person name="Grigoriev I.V."/>
            <person name="Corradi N."/>
            <person name="Roux C."/>
            <person name="Martin F.M."/>
        </authorList>
    </citation>
    <scope>NUCLEOTIDE SEQUENCE [LARGE SCALE GENOMIC DNA]</scope>
    <source>
        <strain evidence="1 2">DAOM 194757</strain>
    </source>
</reference>
<name>A0A397UAJ0_9GLOM</name>
<protein>
    <submittedName>
        <fullName evidence="1">Uncharacterized protein</fullName>
    </submittedName>
</protein>
<dbReference type="Proteomes" id="UP000266673">
    <property type="component" value="Unassembled WGS sequence"/>
</dbReference>
<evidence type="ECO:0000313" key="2">
    <source>
        <dbReference type="Proteomes" id="UP000266673"/>
    </source>
</evidence>
<comment type="caution">
    <text evidence="1">The sequence shown here is derived from an EMBL/GenBank/DDBJ whole genome shotgun (WGS) entry which is preliminary data.</text>
</comment>
<dbReference type="AlphaFoldDB" id="A0A397UAJ0"/>
<sequence length="58" mass="7086">MTKCLFLLTQTKIINKIDTQFLMSSPWEEPPQLLGWLRKVNQKQIKRHDFRLTDLKWE</sequence>
<proteinExistence type="predicted"/>
<organism evidence="1 2">
    <name type="scientific">Gigaspora rosea</name>
    <dbReference type="NCBI Taxonomy" id="44941"/>
    <lineage>
        <taxon>Eukaryota</taxon>
        <taxon>Fungi</taxon>
        <taxon>Fungi incertae sedis</taxon>
        <taxon>Mucoromycota</taxon>
        <taxon>Glomeromycotina</taxon>
        <taxon>Glomeromycetes</taxon>
        <taxon>Diversisporales</taxon>
        <taxon>Gigasporaceae</taxon>
        <taxon>Gigaspora</taxon>
    </lineage>
</organism>
<keyword evidence="2" id="KW-1185">Reference proteome</keyword>